<sequence>MVSVEHLARCECDGCGRAIEQPKRIYQEKRYCGNCYPRLFKRRLCPACGNFARLPTFDKTARCSACLRRGSCARCNKVDFKIGRITPYGPVCKPCAVHFREPAICDACGTLSQRTARNSLTGRLLCPKCSGPAAETCPDCRRHRVLISELDGRKRCKVCIEQGVLACATCGVSTPAGRGKECERCYWERTFQKRLAINTSGLSVLSMAQRFERFGNWVLLELGPKAAALKINTYYKFFKELENVWQGVPQYSQLLRHFSAEGLRRSRVPMSWLSEFDGLVVCEQAREEDSEHRRVQGIMEQPRESWPQQLITGYHRMLQSRLAAGDISLRSIRLALRSASDLLDHSRLKAAAMIDQKVLDGYWRKSPGHVASVTGFVGYLNQVYNAGLNSRPDPRWARQQKQAKRERELVELLPQRDETSDFESRWIVKALAYFHGIGRVSRKGLVYTPATYQGTAGFNIECSQRVLWVPSASTYERTIEE</sequence>
<proteinExistence type="predicted"/>
<comment type="caution">
    <text evidence="1">The sequence shown here is derived from an EMBL/GenBank/DDBJ whole genome shotgun (WGS) entry which is preliminary data.</text>
</comment>
<evidence type="ECO:0000313" key="1">
    <source>
        <dbReference type="EMBL" id="RMV34425.1"/>
    </source>
</evidence>
<evidence type="ECO:0000313" key="2">
    <source>
        <dbReference type="Proteomes" id="UP000271631"/>
    </source>
</evidence>
<organism evidence="1 2">
    <name type="scientific">Pseudomonas syringae pv. maculicola</name>
    <dbReference type="NCBI Taxonomy" id="59511"/>
    <lineage>
        <taxon>Bacteria</taxon>
        <taxon>Pseudomonadati</taxon>
        <taxon>Pseudomonadota</taxon>
        <taxon>Gammaproteobacteria</taxon>
        <taxon>Pseudomonadales</taxon>
        <taxon>Pseudomonadaceae</taxon>
        <taxon>Pseudomonas</taxon>
    </lineage>
</organism>
<dbReference type="Proteomes" id="UP000271631">
    <property type="component" value="Unassembled WGS sequence"/>
</dbReference>
<gene>
    <name evidence="1" type="ORF">ALP13_102627</name>
</gene>
<protein>
    <submittedName>
        <fullName evidence="1">Uncharacterized protein</fullName>
    </submittedName>
</protein>
<dbReference type="AlphaFoldDB" id="A0A0N0WPR2"/>
<name>A0A0N0WPR2_PSEYM</name>
<dbReference type="EMBL" id="RBUQ01000224">
    <property type="protein sequence ID" value="RMV34425.1"/>
    <property type="molecule type" value="Genomic_DNA"/>
</dbReference>
<accession>A0A0N0WPR2</accession>
<reference evidence="1 2" key="1">
    <citation type="submission" date="2018-08" db="EMBL/GenBank/DDBJ databases">
        <title>Recombination of ecologically and evolutionarily significant loci maintains genetic cohesion in the Pseudomonas syringae species complex.</title>
        <authorList>
            <person name="Dillon M."/>
            <person name="Thakur S."/>
            <person name="Almeida R.N.D."/>
            <person name="Weir B.S."/>
            <person name="Guttman D.S."/>
        </authorList>
    </citation>
    <scope>NUCLEOTIDE SEQUENCE [LARGE SCALE GENOMIC DNA]</scope>
    <source>
        <strain evidence="1 2">ICMP 11281</strain>
    </source>
</reference>